<dbReference type="GO" id="GO:0016020">
    <property type="term" value="C:membrane"/>
    <property type="evidence" value="ECO:0007669"/>
    <property type="project" value="TreeGrafter"/>
</dbReference>
<dbReference type="PANTHER" id="PTHR10174:SF130">
    <property type="entry name" value="ALPHA-TOCOPHEROL TRANSFER PROTEIN-LIKE"/>
    <property type="match status" value="1"/>
</dbReference>
<feature type="region of interest" description="Disordered" evidence="1">
    <location>
        <begin position="292"/>
        <end position="311"/>
    </location>
</feature>
<organism evidence="3 4">
    <name type="scientific">Larinioides sclopetarius</name>
    <dbReference type="NCBI Taxonomy" id="280406"/>
    <lineage>
        <taxon>Eukaryota</taxon>
        <taxon>Metazoa</taxon>
        <taxon>Ecdysozoa</taxon>
        <taxon>Arthropoda</taxon>
        <taxon>Chelicerata</taxon>
        <taxon>Arachnida</taxon>
        <taxon>Araneae</taxon>
        <taxon>Araneomorphae</taxon>
        <taxon>Entelegynae</taxon>
        <taxon>Araneoidea</taxon>
        <taxon>Araneidae</taxon>
        <taxon>Larinioides</taxon>
    </lineage>
</organism>
<dbReference type="SUPFAM" id="SSF46938">
    <property type="entry name" value="CRAL/TRIO N-terminal domain"/>
    <property type="match status" value="1"/>
</dbReference>
<reference evidence="3 4" key="1">
    <citation type="submission" date="2024-04" db="EMBL/GenBank/DDBJ databases">
        <authorList>
            <person name="Rising A."/>
            <person name="Reimegard J."/>
            <person name="Sonavane S."/>
            <person name="Akerstrom W."/>
            <person name="Nylinder S."/>
            <person name="Hedman E."/>
            <person name="Kallberg Y."/>
        </authorList>
    </citation>
    <scope>NUCLEOTIDE SEQUENCE [LARGE SCALE GENOMIC DNA]</scope>
</reference>
<feature type="compositionally biased region" description="Low complexity" evidence="1">
    <location>
        <begin position="302"/>
        <end position="311"/>
    </location>
</feature>
<evidence type="ECO:0000256" key="1">
    <source>
        <dbReference type="SAM" id="MobiDB-lite"/>
    </source>
</evidence>
<dbReference type="InterPro" id="IPR011074">
    <property type="entry name" value="CRAL/TRIO_N_dom"/>
</dbReference>
<dbReference type="CDD" id="cd00170">
    <property type="entry name" value="SEC14"/>
    <property type="match status" value="1"/>
</dbReference>
<dbReference type="InterPro" id="IPR001251">
    <property type="entry name" value="CRAL-TRIO_dom"/>
</dbReference>
<dbReference type="PROSITE" id="PS50191">
    <property type="entry name" value="CRAL_TRIO"/>
    <property type="match status" value="1"/>
</dbReference>
<sequence>MLDRNPETAKMGEEILPFELGYLPEYFQKKAAVELSETPERKEQSLCQIKEFLRGDKNTTGLIFDDDFLIQFLRVRKYNVAKAFSQIKSYVSLRKKNPQIFLNFSYEWIVKTLYDRTITILPWRCQDGCTVIIVELDNWDPQTFPVDQVKKALVIYLLQSLREPMSQVNGIKAIIDVKSNPLRHVRYCTPSNLHLIYHGIQEVCPSRYKEVHIVNNSLTFKAAWYIIRPFLSDKIKKRVNFHNGTETLLNFFPKAIMPKHYGGDLENFQMWDWLKRVTTPEILATVGGVQNWPSQNEKRRSSSASNSIIIT</sequence>
<protein>
    <recommendedName>
        <fullName evidence="2">CRAL-TRIO domain-containing protein</fullName>
    </recommendedName>
</protein>
<dbReference type="EMBL" id="CAXIEN010000071">
    <property type="protein sequence ID" value="CAL1273843.1"/>
    <property type="molecule type" value="Genomic_DNA"/>
</dbReference>
<proteinExistence type="predicted"/>
<evidence type="ECO:0000313" key="3">
    <source>
        <dbReference type="EMBL" id="CAL1273843.1"/>
    </source>
</evidence>
<dbReference type="SMART" id="SM00516">
    <property type="entry name" value="SEC14"/>
    <property type="match status" value="1"/>
</dbReference>
<dbReference type="GO" id="GO:1902936">
    <property type="term" value="F:phosphatidylinositol bisphosphate binding"/>
    <property type="evidence" value="ECO:0007669"/>
    <property type="project" value="TreeGrafter"/>
</dbReference>
<feature type="domain" description="CRAL-TRIO" evidence="2">
    <location>
        <begin position="106"/>
        <end position="269"/>
    </location>
</feature>
<dbReference type="Gene3D" id="1.20.5.1200">
    <property type="entry name" value="Alpha-tocopherol transfer"/>
    <property type="match status" value="1"/>
</dbReference>
<comment type="caution">
    <text evidence="3">The sequence shown here is derived from an EMBL/GenBank/DDBJ whole genome shotgun (WGS) entry which is preliminary data.</text>
</comment>
<name>A0AAV1ZPS0_9ARAC</name>
<dbReference type="Proteomes" id="UP001497382">
    <property type="component" value="Unassembled WGS sequence"/>
</dbReference>
<dbReference type="AlphaFoldDB" id="A0AAV1ZPS0"/>
<accession>A0AAV1ZPS0</accession>
<dbReference type="SMART" id="SM01100">
    <property type="entry name" value="CRAL_TRIO_N"/>
    <property type="match status" value="1"/>
</dbReference>
<evidence type="ECO:0000313" key="4">
    <source>
        <dbReference type="Proteomes" id="UP001497382"/>
    </source>
</evidence>
<dbReference type="PRINTS" id="PR00180">
    <property type="entry name" value="CRETINALDHBP"/>
</dbReference>
<dbReference type="InterPro" id="IPR036865">
    <property type="entry name" value="CRAL-TRIO_dom_sf"/>
</dbReference>
<dbReference type="Pfam" id="PF00650">
    <property type="entry name" value="CRAL_TRIO"/>
    <property type="match status" value="1"/>
</dbReference>
<gene>
    <name evidence="3" type="ORF">LARSCL_LOCUS7122</name>
</gene>
<dbReference type="Gene3D" id="1.10.8.20">
    <property type="entry name" value="N-terminal domain of phosphatidylinositol transfer protein sec14p"/>
    <property type="match status" value="1"/>
</dbReference>
<dbReference type="PANTHER" id="PTHR10174">
    <property type="entry name" value="ALPHA-TOCOPHEROL TRANSFER PROTEIN-RELATED"/>
    <property type="match status" value="1"/>
</dbReference>
<evidence type="ECO:0000259" key="2">
    <source>
        <dbReference type="PROSITE" id="PS50191"/>
    </source>
</evidence>
<keyword evidence="4" id="KW-1185">Reference proteome</keyword>
<dbReference type="SUPFAM" id="SSF52087">
    <property type="entry name" value="CRAL/TRIO domain"/>
    <property type="match status" value="1"/>
</dbReference>
<dbReference type="Gene3D" id="3.40.525.10">
    <property type="entry name" value="CRAL-TRIO lipid binding domain"/>
    <property type="match status" value="1"/>
</dbReference>
<dbReference type="InterPro" id="IPR036273">
    <property type="entry name" value="CRAL/TRIO_N_dom_sf"/>
</dbReference>